<evidence type="ECO:0000256" key="2">
    <source>
        <dbReference type="ARBA" id="ARBA00005582"/>
    </source>
</evidence>
<organism evidence="7 8">
    <name type="scientific">Heyndrickxia camelliae</name>
    <dbReference type="NCBI Taxonomy" id="1707093"/>
    <lineage>
        <taxon>Bacteria</taxon>
        <taxon>Bacillati</taxon>
        <taxon>Bacillota</taxon>
        <taxon>Bacilli</taxon>
        <taxon>Bacillales</taxon>
        <taxon>Bacillaceae</taxon>
        <taxon>Heyndrickxia</taxon>
    </lineage>
</organism>
<dbReference type="PROSITE" id="PS51462">
    <property type="entry name" value="NUDIX"/>
    <property type="match status" value="1"/>
</dbReference>
<feature type="domain" description="Nudix hydrolase" evidence="6">
    <location>
        <begin position="1"/>
        <end position="132"/>
    </location>
</feature>
<comment type="similarity">
    <text evidence="2">Belongs to the Nudix hydrolase family.</text>
</comment>
<dbReference type="CDD" id="cd18886">
    <property type="entry name" value="NUDIX_MutT_Nudt1"/>
    <property type="match status" value="1"/>
</dbReference>
<keyword evidence="8" id="KW-1185">Reference proteome</keyword>
<dbReference type="InterPro" id="IPR020476">
    <property type="entry name" value="Nudix_hydrolase"/>
</dbReference>
<evidence type="ECO:0000256" key="3">
    <source>
        <dbReference type="ARBA" id="ARBA00022723"/>
    </source>
</evidence>
<name>A0A2N3LIV1_9BACI</name>
<dbReference type="GO" id="GO:0046872">
    <property type="term" value="F:metal ion binding"/>
    <property type="evidence" value="ECO:0007669"/>
    <property type="project" value="UniProtKB-KW"/>
</dbReference>
<reference evidence="7 8" key="1">
    <citation type="submission" date="2017-11" db="EMBL/GenBank/DDBJ databases">
        <title>Bacillus camelliae sp. nov., isolated from pu'er tea.</title>
        <authorList>
            <person name="Niu L."/>
        </authorList>
    </citation>
    <scope>NUCLEOTIDE SEQUENCE [LARGE SCALE GENOMIC DNA]</scope>
    <source>
        <strain evidence="7 8">7578-1</strain>
    </source>
</reference>
<comment type="cofactor">
    <cofactor evidence="1">
        <name>Mg(2+)</name>
        <dbReference type="ChEBI" id="CHEBI:18420"/>
    </cofactor>
</comment>
<dbReference type="AlphaFoldDB" id="A0A2N3LIV1"/>
<evidence type="ECO:0000259" key="6">
    <source>
        <dbReference type="PROSITE" id="PS51462"/>
    </source>
</evidence>
<dbReference type="InterPro" id="IPR000086">
    <property type="entry name" value="NUDIX_hydrolase_dom"/>
</dbReference>
<proteinExistence type="inferred from homology"/>
<dbReference type="PANTHER" id="PTHR43758:SF2">
    <property type="entry name" value="OXIDIZED PURINE NUCLEOSIDE TRIPHOSPHATE HYDROLASE"/>
    <property type="match status" value="1"/>
</dbReference>
<dbReference type="Proteomes" id="UP000233440">
    <property type="component" value="Unassembled WGS sequence"/>
</dbReference>
<evidence type="ECO:0000313" key="8">
    <source>
        <dbReference type="Proteomes" id="UP000233440"/>
    </source>
</evidence>
<evidence type="ECO:0000256" key="4">
    <source>
        <dbReference type="ARBA" id="ARBA00022801"/>
    </source>
</evidence>
<dbReference type="SUPFAM" id="SSF55811">
    <property type="entry name" value="Nudix"/>
    <property type="match status" value="1"/>
</dbReference>
<dbReference type="GO" id="GO:0005737">
    <property type="term" value="C:cytoplasm"/>
    <property type="evidence" value="ECO:0007669"/>
    <property type="project" value="TreeGrafter"/>
</dbReference>
<comment type="caution">
    <text evidence="7">The sequence shown here is derived from an EMBL/GenBank/DDBJ whole genome shotgun (WGS) entry which is preliminary data.</text>
</comment>
<dbReference type="InterPro" id="IPR015797">
    <property type="entry name" value="NUDIX_hydrolase-like_dom_sf"/>
</dbReference>
<dbReference type="RefSeq" id="WP_101354808.1">
    <property type="nucleotide sequence ID" value="NZ_PIQO01000010.1"/>
</dbReference>
<keyword evidence="3" id="KW-0479">Metal-binding</keyword>
<dbReference type="EMBL" id="PIQO01000010">
    <property type="protein sequence ID" value="PKR84469.1"/>
    <property type="molecule type" value="Genomic_DNA"/>
</dbReference>
<accession>A0A2N3LIV1</accession>
<dbReference type="PRINTS" id="PR00502">
    <property type="entry name" value="NUDIXFAMILY"/>
</dbReference>
<dbReference type="Pfam" id="PF00293">
    <property type="entry name" value="NUDIX"/>
    <property type="match status" value="1"/>
</dbReference>
<protein>
    <submittedName>
        <fullName evidence="7">DNA mismatch repair protein MutT</fullName>
    </submittedName>
</protein>
<sequence>MEYKYTICFIKKGEQILMLNRVKSPWMGIWNGVGGKIEKGEEPKESVLREILEETGISLKDVDYKGVVTWLVDGIRTGGMHAFVAEIPETFEYHTPVSTDEGILAWKNISWILHPENLGLANVKYFLPQMLEDSNTYNHQFIYENGNVVDYSVTPLEEFVNV</sequence>
<keyword evidence="5" id="KW-0460">Magnesium</keyword>
<keyword evidence="4" id="KW-0378">Hydrolase</keyword>
<gene>
    <name evidence="7" type="ORF">CWO92_13870</name>
</gene>
<dbReference type="PANTHER" id="PTHR43758">
    <property type="entry name" value="7,8-DIHYDRO-8-OXOGUANINE TRIPHOSPHATASE"/>
    <property type="match status" value="1"/>
</dbReference>
<evidence type="ECO:0000256" key="5">
    <source>
        <dbReference type="ARBA" id="ARBA00022842"/>
    </source>
</evidence>
<evidence type="ECO:0000256" key="1">
    <source>
        <dbReference type="ARBA" id="ARBA00001946"/>
    </source>
</evidence>
<dbReference type="OrthoDB" id="9804563at2"/>
<dbReference type="Gene3D" id="3.90.79.10">
    <property type="entry name" value="Nucleoside Triphosphate Pyrophosphohydrolase"/>
    <property type="match status" value="1"/>
</dbReference>
<dbReference type="GO" id="GO:0016818">
    <property type="term" value="F:hydrolase activity, acting on acid anhydrides, in phosphorus-containing anhydrides"/>
    <property type="evidence" value="ECO:0007669"/>
    <property type="project" value="TreeGrafter"/>
</dbReference>
<evidence type="ECO:0000313" key="7">
    <source>
        <dbReference type="EMBL" id="PKR84469.1"/>
    </source>
</evidence>